<dbReference type="Proteomes" id="UP000054995">
    <property type="component" value="Unassembled WGS sequence"/>
</dbReference>
<gene>
    <name evidence="1" type="ORF">T4D_297</name>
</gene>
<evidence type="ECO:0000313" key="2">
    <source>
        <dbReference type="Proteomes" id="UP000054995"/>
    </source>
</evidence>
<dbReference type="AlphaFoldDB" id="A0A0V1DNI8"/>
<dbReference type="EMBL" id="JYDT01003037">
    <property type="protein sequence ID" value="KRY62754.1"/>
    <property type="molecule type" value="Genomic_DNA"/>
</dbReference>
<evidence type="ECO:0000313" key="1">
    <source>
        <dbReference type="EMBL" id="KRY62754.1"/>
    </source>
</evidence>
<protein>
    <submittedName>
        <fullName evidence="1">Uncharacterized protein</fullName>
    </submittedName>
</protein>
<keyword evidence="2" id="KW-1185">Reference proteome</keyword>
<reference evidence="1 2" key="1">
    <citation type="submission" date="2015-01" db="EMBL/GenBank/DDBJ databases">
        <title>Evolution of Trichinella species and genotypes.</title>
        <authorList>
            <person name="Korhonen P.K."/>
            <person name="Edoardo P."/>
            <person name="Giuseppe L.R."/>
            <person name="Gasser R.B."/>
        </authorList>
    </citation>
    <scope>NUCLEOTIDE SEQUENCE [LARGE SCALE GENOMIC DNA]</scope>
    <source>
        <strain evidence="1">ISS470</strain>
    </source>
</reference>
<comment type="caution">
    <text evidence="1">The sequence shown here is derived from an EMBL/GenBank/DDBJ whole genome shotgun (WGS) entry which is preliminary data.</text>
</comment>
<name>A0A0V1DNI8_TRIPS</name>
<proteinExistence type="predicted"/>
<organism evidence="1 2">
    <name type="scientific">Trichinella pseudospiralis</name>
    <name type="common">Parasitic roundworm</name>
    <dbReference type="NCBI Taxonomy" id="6337"/>
    <lineage>
        <taxon>Eukaryota</taxon>
        <taxon>Metazoa</taxon>
        <taxon>Ecdysozoa</taxon>
        <taxon>Nematoda</taxon>
        <taxon>Enoplea</taxon>
        <taxon>Dorylaimia</taxon>
        <taxon>Trichinellida</taxon>
        <taxon>Trichinellidae</taxon>
        <taxon>Trichinella</taxon>
    </lineage>
</organism>
<sequence length="42" mass="4628">MAQWVRALTALLKTATVYLHIIINKSLGRTGASGANWSEQRT</sequence>
<accession>A0A0V1DNI8</accession>